<organism evidence="1 2">
    <name type="scientific">Pleurodeles waltl</name>
    <name type="common">Iberian ribbed newt</name>
    <dbReference type="NCBI Taxonomy" id="8319"/>
    <lineage>
        <taxon>Eukaryota</taxon>
        <taxon>Metazoa</taxon>
        <taxon>Chordata</taxon>
        <taxon>Craniata</taxon>
        <taxon>Vertebrata</taxon>
        <taxon>Euteleostomi</taxon>
        <taxon>Amphibia</taxon>
        <taxon>Batrachia</taxon>
        <taxon>Caudata</taxon>
        <taxon>Salamandroidea</taxon>
        <taxon>Salamandridae</taxon>
        <taxon>Pleurodelinae</taxon>
        <taxon>Pleurodeles</taxon>
    </lineage>
</organism>
<accession>A0AAV7LBC2</accession>
<evidence type="ECO:0000313" key="2">
    <source>
        <dbReference type="Proteomes" id="UP001066276"/>
    </source>
</evidence>
<sequence>MKTTEEKENEKLKLKTVALADECSALSTWKEERQQNRMQFWTNLRNVEKTLQEWKLASKVQDDTLRKIMFQIQELEELEMESLLIIQTMQEKEKDLMYQLTHPKQEPVLKSVGTSRSLQLIKINSLMYEIFQTLQRCVEQ</sequence>
<dbReference type="Proteomes" id="UP001066276">
    <property type="component" value="Chromosome 11"/>
</dbReference>
<keyword evidence="2" id="KW-1185">Reference proteome</keyword>
<gene>
    <name evidence="1" type="ORF">NDU88_002000</name>
</gene>
<protein>
    <submittedName>
        <fullName evidence="1">Uncharacterized protein</fullName>
    </submittedName>
</protein>
<name>A0AAV7LBC2_PLEWA</name>
<reference evidence="1" key="1">
    <citation type="journal article" date="2022" name="bioRxiv">
        <title>Sequencing and chromosome-scale assembly of the giantPleurodeles waltlgenome.</title>
        <authorList>
            <person name="Brown T."/>
            <person name="Elewa A."/>
            <person name="Iarovenko S."/>
            <person name="Subramanian E."/>
            <person name="Araus A.J."/>
            <person name="Petzold A."/>
            <person name="Susuki M."/>
            <person name="Suzuki K.-i.T."/>
            <person name="Hayashi T."/>
            <person name="Toyoda A."/>
            <person name="Oliveira C."/>
            <person name="Osipova E."/>
            <person name="Leigh N.D."/>
            <person name="Simon A."/>
            <person name="Yun M.H."/>
        </authorList>
    </citation>
    <scope>NUCLEOTIDE SEQUENCE</scope>
    <source>
        <strain evidence="1">20211129_DDA</strain>
        <tissue evidence="1">Liver</tissue>
    </source>
</reference>
<evidence type="ECO:0000313" key="1">
    <source>
        <dbReference type="EMBL" id="KAJ1088845.1"/>
    </source>
</evidence>
<dbReference type="EMBL" id="JANPWB010000015">
    <property type="protein sequence ID" value="KAJ1088845.1"/>
    <property type="molecule type" value="Genomic_DNA"/>
</dbReference>
<dbReference type="AlphaFoldDB" id="A0AAV7LBC2"/>
<comment type="caution">
    <text evidence="1">The sequence shown here is derived from an EMBL/GenBank/DDBJ whole genome shotgun (WGS) entry which is preliminary data.</text>
</comment>
<proteinExistence type="predicted"/>